<dbReference type="RefSeq" id="WP_098461758.1">
    <property type="nucleotide sequence ID" value="NZ_PDJC01000001.1"/>
</dbReference>
<sequence length="67" mass="7789">MKNQLAELRTAKGWTQQQLADLVGVSRQTVISLEQGRYNPSIILAFRLARTFETEIEKLFLYEEESE</sequence>
<accession>A0A2A9CVG5</accession>
<name>A0A2A9CVG5_9ACTN</name>
<dbReference type="InterPro" id="IPR001387">
    <property type="entry name" value="Cro/C1-type_HTH"/>
</dbReference>
<dbReference type="Gene3D" id="1.10.260.40">
    <property type="entry name" value="lambda repressor-like DNA-binding domains"/>
    <property type="match status" value="1"/>
</dbReference>
<organism evidence="3 4">
    <name type="scientific">Propionicimonas paludicola</name>
    <dbReference type="NCBI Taxonomy" id="185243"/>
    <lineage>
        <taxon>Bacteria</taxon>
        <taxon>Bacillati</taxon>
        <taxon>Actinomycetota</taxon>
        <taxon>Actinomycetes</taxon>
        <taxon>Propionibacteriales</taxon>
        <taxon>Nocardioidaceae</taxon>
        <taxon>Propionicimonas</taxon>
    </lineage>
</organism>
<dbReference type="CDD" id="cd00093">
    <property type="entry name" value="HTH_XRE"/>
    <property type="match status" value="1"/>
</dbReference>
<feature type="domain" description="HTH cro/C1-type" evidence="2">
    <location>
        <begin position="5"/>
        <end position="59"/>
    </location>
</feature>
<evidence type="ECO:0000259" key="2">
    <source>
        <dbReference type="PROSITE" id="PS50943"/>
    </source>
</evidence>
<dbReference type="Proteomes" id="UP000226079">
    <property type="component" value="Unassembled WGS sequence"/>
</dbReference>
<gene>
    <name evidence="3" type="ORF">ATK74_2984</name>
</gene>
<reference evidence="3 4" key="1">
    <citation type="submission" date="2017-10" db="EMBL/GenBank/DDBJ databases">
        <title>Sequencing the genomes of 1000 actinobacteria strains.</title>
        <authorList>
            <person name="Klenk H.-P."/>
        </authorList>
    </citation>
    <scope>NUCLEOTIDE SEQUENCE [LARGE SCALE GENOMIC DNA]</scope>
    <source>
        <strain evidence="3 4">DSM 15597</strain>
    </source>
</reference>
<dbReference type="PANTHER" id="PTHR46558">
    <property type="entry name" value="TRACRIPTIONAL REGULATORY PROTEIN-RELATED-RELATED"/>
    <property type="match status" value="1"/>
</dbReference>
<dbReference type="EMBL" id="PDJC01000001">
    <property type="protein sequence ID" value="PFG18398.1"/>
    <property type="molecule type" value="Genomic_DNA"/>
</dbReference>
<dbReference type="OrthoDB" id="7428772at2"/>
<dbReference type="AlphaFoldDB" id="A0A2A9CVG5"/>
<evidence type="ECO:0000313" key="4">
    <source>
        <dbReference type="Proteomes" id="UP000226079"/>
    </source>
</evidence>
<keyword evidence="4" id="KW-1185">Reference proteome</keyword>
<proteinExistence type="predicted"/>
<dbReference type="InterPro" id="IPR010982">
    <property type="entry name" value="Lambda_DNA-bd_dom_sf"/>
</dbReference>
<evidence type="ECO:0000313" key="3">
    <source>
        <dbReference type="EMBL" id="PFG18398.1"/>
    </source>
</evidence>
<dbReference type="Pfam" id="PF01381">
    <property type="entry name" value="HTH_3"/>
    <property type="match status" value="1"/>
</dbReference>
<dbReference type="GO" id="GO:0003677">
    <property type="term" value="F:DNA binding"/>
    <property type="evidence" value="ECO:0007669"/>
    <property type="project" value="UniProtKB-KW"/>
</dbReference>
<protein>
    <submittedName>
        <fullName evidence="3">Putative transcriptional regulator</fullName>
    </submittedName>
</protein>
<dbReference type="SMART" id="SM00530">
    <property type="entry name" value="HTH_XRE"/>
    <property type="match status" value="1"/>
</dbReference>
<comment type="caution">
    <text evidence="3">The sequence shown here is derived from an EMBL/GenBank/DDBJ whole genome shotgun (WGS) entry which is preliminary data.</text>
</comment>
<dbReference type="PANTHER" id="PTHR46558:SF4">
    <property type="entry name" value="DNA-BIDING PHAGE PROTEIN"/>
    <property type="match status" value="1"/>
</dbReference>
<keyword evidence="1" id="KW-0238">DNA-binding</keyword>
<dbReference type="PROSITE" id="PS50943">
    <property type="entry name" value="HTH_CROC1"/>
    <property type="match status" value="1"/>
</dbReference>
<evidence type="ECO:0000256" key="1">
    <source>
        <dbReference type="ARBA" id="ARBA00023125"/>
    </source>
</evidence>
<dbReference type="SUPFAM" id="SSF47413">
    <property type="entry name" value="lambda repressor-like DNA-binding domains"/>
    <property type="match status" value="1"/>
</dbReference>